<dbReference type="InterPro" id="IPR002912">
    <property type="entry name" value="ACT_dom"/>
</dbReference>
<evidence type="ECO:0000256" key="3">
    <source>
        <dbReference type="ARBA" id="ARBA00022491"/>
    </source>
</evidence>
<dbReference type="Gene3D" id="3.30.70.260">
    <property type="match status" value="1"/>
</dbReference>
<dbReference type="InterPro" id="IPR027417">
    <property type="entry name" value="P-loop_NTPase"/>
</dbReference>
<dbReference type="InterPro" id="IPR009057">
    <property type="entry name" value="Homeodomain-like_sf"/>
</dbReference>
<sequence length="486" mass="55461">MRLEISCENRIGITQDILEILVRHQIDLHGIEVHPLKIFLNFPKIEFTEFQHLMPEIRLLNGVQDVKTVACMPLERQEIELKSCLDNSSEMLVSLDEKGHLIRASRAALKLLSDFNREQLNTPSNWLKGVNLLRWLERKPTEKLLQVGEINEQTFQVEMSPIWLTPDFKEQDFVGVFIRLIESPSHYPLANEQQHLVSQIVHKSTGMRKVVREIKKFALSASNLALYGEAGTGKSWLASIVCSLSNHQLPSHKLDCRLNDSEVLRQEIEQLKSINGPLILERVDKLTMAAQKELHTALLMSPSKRVYVTSQQSLLSLVQQGLFDENLQLLLGQLEIPVPPLRERKADFVDLTARLLNILCRKLQRVPVDVTQSCMEKLSKYAWPGNVKQLNNTLEQALLLQDSNTLKDDDVNLSALEKDYLQLQTELEGSLDDAVKRFENALLRKLYPHYPSTRQLAQKLGLSHTAIANKLREYGINKSTVKVIKG</sequence>
<keyword evidence="4" id="KW-0547">Nucleotide-binding</keyword>
<evidence type="ECO:0000256" key="2">
    <source>
        <dbReference type="ARBA" id="ARBA00022490"/>
    </source>
</evidence>
<dbReference type="InterPro" id="IPR030828">
    <property type="entry name" value="HTH_TyrR"/>
</dbReference>
<dbReference type="InterPro" id="IPR002078">
    <property type="entry name" value="Sigma_54_int"/>
</dbReference>
<dbReference type="InterPro" id="IPR058031">
    <property type="entry name" value="AAA_lid_NorR"/>
</dbReference>
<dbReference type="PANTHER" id="PTHR32071">
    <property type="entry name" value="TRANSCRIPTIONAL REGULATORY PROTEIN"/>
    <property type="match status" value="1"/>
</dbReference>
<dbReference type="SUPFAM" id="SSF55021">
    <property type="entry name" value="ACT-like"/>
    <property type="match status" value="1"/>
</dbReference>
<evidence type="ECO:0000256" key="7">
    <source>
        <dbReference type="ARBA" id="ARBA00023125"/>
    </source>
</evidence>
<dbReference type="SUPFAM" id="SSF52540">
    <property type="entry name" value="P-loop containing nucleoside triphosphate hydrolases"/>
    <property type="match status" value="1"/>
</dbReference>
<keyword evidence="2" id="KW-0963">Cytoplasm</keyword>
<evidence type="ECO:0000259" key="10">
    <source>
        <dbReference type="PROSITE" id="PS50045"/>
    </source>
</evidence>
<evidence type="ECO:0000256" key="4">
    <source>
        <dbReference type="ARBA" id="ARBA00022741"/>
    </source>
</evidence>
<dbReference type="CDD" id="cd04877">
    <property type="entry name" value="ACT_TyrR"/>
    <property type="match status" value="1"/>
</dbReference>
<dbReference type="Pfam" id="PF25601">
    <property type="entry name" value="AAA_lid_14"/>
    <property type="match status" value="1"/>
</dbReference>
<comment type="caution">
    <text evidence="12">The sequence shown here is derived from an EMBL/GenBank/DDBJ whole genome shotgun (WGS) entry which is preliminary data.</text>
</comment>
<organism evidence="12 13">
    <name type="scientific">Catenovulum sediminis</name>
    <dbReference type="NCBI Taxonomy" id="1740262"/>
    <lineage>
        <taxon>Bacteria</taxon>
        <taxon>Pseudomonadati</taxon>
        <taxon>Pseudomonadota</taxon>
        <taxon>Gammaproteobacteria</taxon>
        <taxon>Alteromonadales</taxon>
        <taxon>Alteromonadaceae</taxon>
        <taxon>Catenovulum</taxon>
    </lineage>
</organism>
<evidence type="ECO:0000256" key="8">
    <source>
        <dbReference type="ARBA" id="ARBA00023159"/>
    </source>
</evidence>
<dbReference type="PROSITE" id="PS51671">
    <property type="entry name" value="ACT"/>
    <property type="match status" value="1"/>
</dbReference>
<dbReference type="Gene3D" id="3.40.50.300">
    <property type="entry name" value="P-loop containing nucleotide triphosphate hydrolases"/>
    <property type="match status" value="1"/>
</dbReference>
<dbReference type="InterPro" id="IPR045865">
    <property type="entry name" value="ACT-like_dom_sf"/>
</dbReference>
<keyword evidence="5" id="KW-0067">ATP-binding</keyword>
<dbReference type="Proteomes" id="UP001467690">
    <property type="component" value="Unassembled WGS sequence"/>
</dbReference>
<dbReference type="Gene3D" id="1.10.10.60">
    <property type="entry name" value="Homeodomain-like"/>
    <property type="match status" value="1"/>
</dbReference>
<evidence type="ECO:0000313" key="13">
    <source>
        <dbReference type="Proteomes" id="UP001467690"/>
    </source>
</evidence>
<feature type="domain" description="ACT" evidence="11">
    <location>
        <begin position="2"/>
        <end position="71"/>
    </location>
</feature>
<dbReference type="NCBIfam" id="TIGR04381">
    <property type="entry name" value="HTH_TypR"/>
    <property type="match status" value="1"/>
</dbReference>
<comment type="subcellular location">
    <subcellularLocation>
        <location evidence="1">Cytoplasm</location>
    </subcellularLocation>
</comment>
<feature type="domain" description="Sigma-54 factor interaction" evidence="10">
    <location>
        <begin position="200"/>
        <end position="399"/>
    </location>
</feature>
<dbReference type="GO" id="GO:0003677">
    <property type="term" value="F:DNA binding"/>
    <property type="evidence" value="ECO:0007669"/>
    <property type="project" value="UniProtKB-KW"/>
</dbReference>
<protein>
    <submittedName>
        <fullName evidence="12">TyrR/PhhR family helix-turn-helix DNA-binding protein</fullName>
    </submittedName>
</protein>
<dbReference type="RefSeq" id="WP_143869957.1">
    <property type="nucleotide sequence ID" value="NZ_CP041660.1"/>
</dbReference>
<evidence type="ECO:0000256" key="1">
    <source>
        <dbReference type="ARBA" id="ARBA00004496"/>
    </source>
</evidence>
<keyword evidence="3" id="KW-0678">Repressor</keyword>
<keyword evidence="7 12" id="KW-0238">DNA-binding</keyword>
<evidence type="ECO:0000256" key="5">
    <source>
        <dbReference type="ARBA" id="ARBA00022840"/>
    </source>
</evidence>
<dbReference type="EMBL" id="JBELOE010000115">
    <property type="protein sequence ID" value="MER2491383.1"/>
    <property type="molecule type" value="Genomic_DNA"/>
</dbReference>
<dbReference type="SUPFAM" id="SSF46689">
    <property type="entry name" value="Homeodomain-like"/>
    <property type="match status" value="1"/>
</dbReference>
<accession>A0ABV1REN2</accession>
<gene>
    <name evidence="12" type="ORF">ABS311_05755</name>
</gene>
<dbReference type="Pfam" id="PF18024">
    <property type="entry name" value="HTH_50"/>
    <property type="match status" value="1"/>
</dbReference>
<dbReference type="Pfam" id="PF14532">
    <property type="entry name" value="Sigma54_activ_2"/>
    <property type="match status" value="1"/>
</dbReference>
<name>A0ABV1REN2_9ALTE</name>
<keyword evidence="13" id="KW-1185">Reference proteome</keyword>
<keyword evidence="8" id="KW-0010">Activator</keyword>
<keyword evidence="6" id="KW-0805">Transcription regulation</keyword>
<keyword evidence="9" id="KW-0804">Transcription</keyword>
<evidence type="ECO:0000259" key="11">
    <source>
        <dbReference type="PROSITE" id="PS51671"/>
    </source>
</evidence>
<evidence type="ECO:0000256" key="6">
    <source>
        <dbReference type="ARBA" id="ARBA00023015"/>
    </source>
</evidence>
<dbReference type="PROSITE" id="PS50045">
    <property type="entry name" value="SIGMA54_INTERACT_4"/>
    <property type="match status" value="1"/>
</dbReference>
<evidence type="ECO:0000313" key="12">
    <source>
        <dbReference type="EMBL" id="MER2491383.1"/>
    </source>
</evidence>
<reference evidence="12 13" key="1">
    <citation type="submission" date="2024-06" db="EMBL/GenBank/DDBJ databases">
        <authorList>
            <person name="Chen R.Y."/>
        </authorList>
    </citation>
    <scope>NUCLEOTIDE SEQUENCE [LARGE SCALE GENOMIC DNA]</scope>
    <source>
        <strain evidence="12 13">D2</strain>
    </source>
</reference>
<evidence type="ECO:0000256" key="9">
    <source>
        <dbReference type="ARBA" id="ARBA00023163"/>
    </source>
</evidence>
<dbReference type="PANTHER" id="PTHR32071:SF3">
    <property type="entry name" value="HTH-TYPE TRANSCRIPTIONAL REGULATORY PROTEIN TYRR"/>
    <property type="match status" value="1"/>
</dbReference>
<proteinExistence type="predicted"/>
<dbReference type="Gene3D" id="3.30.450.20">
    <property type="entry name" value="PAS domain"/>
    <property type="match status" value="1"/>
</dbReference>
<dbReference type="Gene3D" id="1.10.8.60">
    <property type="match status" value="1"/>
</dbReference>